<dbReference type="WBParaSite" id="nRc.2.0.1.t48334-RA">
    <property type="protein sequence ID" value="nRc.2.0.1.t48334-RA"/>
    <property type="gene ID" value="nRc.2.0.1.g48334"/>
</dbReference>
<name>A0A915LB66_ROMCU</name>
<dbReference type="Proteomes" id="UP000887565">
    <property type="component" value="Unplaced"/>
</dbReference>
<sequence>MQFAINRVPNSFSLLSGQDRGAMAESRGPNPTCGKVRVDGTTNCTSCAGCAETKLFEDSEANSEALGAMGATSEALFASRTLSW</sequence>
<evidence type="ECO:0000256" key="1">
    <source>
        <dbReference type="SAM" id="MobiDB-lite"/>
    </source>
</evidence>
<keyword evidence="2" id="KW-1185">Reference proteome</keyword>
<organism evidence="2 3">
    <name type="scientific">Romanomermis culicivorax</name>
    <name type="common">Nematode worm</name>
    <dbReference type="NCBI Taxonomy" id="13658"/>
    <lineage>
        <taxon>Eukaryota</taxon>
        <taxon>Metazoa</taxon>
        <taxon>Ecdysozoa</taxon>
        <taxon>Nematoda</taxon>
        <taxon>Enoplea</taxon>
        <taxon>Dorylaimia</taxon>
        <taxon>Mermithida</taxon>
        <taxon>Mermithoidea</taxon>
        <taxon>Mermithidae</taxon>
        <taxon>Romanomermis</taxon>
    </lineage>
</organism>
<reference evidence="3" key="1">
    <citation type="submission" date="2022-11" db="UniProtKB">
        <authorList>
            <consortium name="WormBaseParasite"/>
        </authorList>
    </citation>
    <scope>IDENTIFICATION</scope>
</reference>
<proteinExistence type="predicted"/>
<accession>A0A915LB66</accession>
<evidence type="ECO:0000313" key="3">
    <source>
        <dbReference type="WBParaSite" id="nRc.2.0.1.t48334-RA"/>
    </source>
</evidence>
<dbReference type="AlphaFoldDB" id="A0A915LB66"/>
<protein>
    <submittedName>
        <fullName evidence="3">Uncharacterized protein</fullName>
    </submittedName>
</protein>
<evidence type="ECO:0000313" key="2">
    <source>
        <dbReference type="Proteomes" id="UP000887565"/>
    </source>
</evidence>
<feature type="region of interest" description="Disordered" evidence="1">
    <location>
        <begin position="15"/>
        <end position="34"/>
    </location>
</feature>